<comment type="caution">
    <text evidence="6">The sequence shown here is derived from an EMBL/GenBank/DDBJ whole genome shotgun (WGS) entry which is preliminary data.</text>
</comment>
<evidence type="ECO:0000313" key="6">
    <source>
        <dbReference type="EMBL" id="PZO78792.1"/>
    </source>
</evidence>
<dbReference type="InterPro" id="IPR036709">
    <property type="entry name" value="Autotransporte_beta_dom_sf"/>
</dbReference>
<dbReference type="Gene3D" id="2.40.160.20">
    <property type="match status" value="1"/>
</dbReference>
<evidence type="ECO:0000256" key="1">
    <source>
        <dbReference type="ARBA" id="ARBA00004370"/>
    </source>
</evidence>
<dbReference type="GO" id="GO:0016020">
    <property type="term" value="C:membrane"/>
    <property type="evidence" value="ECO:0007669"/>
    <property type="project" value="UniProtKB-SubCell"/>
</dbReference>
<dbReference type="InterPro" id="IPR027385">
    <property type="entry name" value="Beta-barrel_OMP"/>
</dbReference>
<feature type="signal peptide" evidence="4">
    <location>
        <begin position="1"/>
        <end position="21"/>
    </location>
</feature>
<reference evidence="6 7" key="1">
    <citation type="submission" date="2017-08" db="EMBL/GenBank/DDBJ databases">
        <title>Infants hospitalized years apart are colonized by the same room-sourced microbial strains.</title>
        <authorList>
            <person name="Brooks B."/>
            <person name="Olm M.R."/>
            <person name="Firek B.A."/>
            <person name="Baker R."/>
            <person name="Thomas B.C."/>
            <person name="Morowitz M.J."/>
            <person name="Banfield J.F."/>
        </authorList>
    </citation>
    <scope>NUCLEOTIDE SEQUENCE [LARGE SCALE GENOMIC DNA]</scope>
    <source>
        <strain evidence="6">S2_018_000_R3_110</strain>
    </source>
</reference>
<organism evidence="6 7">
    <name type="scientific">Sphingomonas hengshuiensis</name>
    <dbReference type="NCBI Taxonomy" id="1609977"/>
    <lineage>
        <taxon>Bacteria</taxon>
        <taxon>Pseudomonadati</taxon>
        <taxon>Pseudomonadota</taxon>
        <taxon>Alphaproteobacteria</taxon>
        <taxon>Sphingomonadales</taxon>
        <taxon>Sphingomonadaceae</taxon>
        <taxon>Sphingomonas</taxon>
    </lineage>
</organism>
<name>A0A2W4ZDX7_9SPHN</name>
<keyword evidence="3" id="KW-0472">Membrane</keyword>
<dbReference type="InterPro" id="IPR051692">
    <property type="entry name" value="OMP-like"/>
</dbReference>
<feature type="chain" id="PRO_5016176605" description="Outer membrane protein beta-barrel domain-containing protein" evidence="4">
    <location>
        <begin position="22"/>
        <end position="274"/>
    </location>
</feature>
<evidence type="ECO:0000256" key="3">
    <source>
        <dbReference type="ARBA" id="ARBA00023136"/>
    </source>
</evidence>
<evidence type="ECO:0000313" key="7">
    <source>
        <dbReference type="Proteomes" id="UP000248614"/>
    </source>
</evidence>
<gene>
    <name evidence="6" type="ORF">DI632_05700</name>
</gene>
<dbReference type="SUPFAM" id="SSF103515">
    <property type="entry name" value="Autotransporter"/>
    <property type="match status" value="1"/>
</dbReference>
<protein>
    <recommendedName>
        <fullName evidence="5">Outer membrane protein beta-barrel domain-containing protein</fullName>
    </recommendedName>
</protein>
<dbReference type="AlphaFoldDB" id="A0A2W4ZDX7"/>
<dbReference type="Proteomes" id="UP000248614">
    <property type="component" value="Unassembled WGS sequence"/>
</dbReference>
<dbReference type="EMBL" id="QFNF01000010">
    <property type="protein sequence ID" value="PZO78792.1"/>
    <property type="molecule type" value="Genomic_DNA"/>
</dbReference>
<evidence type="ECO:0000256" key="4">
    <source>
        <dbReference type="SAM" id="SignalP"/>
    </source>
</evidence>
<proteinExistence type="predicted"/>
<evidence type="ECO:0000256" key="2">
    <source>
        <dbReference type="ARBA" id="ARBA00022729"/>
    </source>
</evidence>
<dbReference type="PANTHER" id="PTHR34001:SF3">
    <property type="entry name" value="BLL7405 PROTEIN"/>
    <property type="match status" value="1"/>
</dbReference>
<accession>A0A2W4ZDX7</accession>
<keyword evidence="2 4" id="KW-0732">Signal</keyword>
<dbReference type="PANTHER" id="PTHR34001">
    <property type="entry name" value="BLL7405 PROTEIN"/>
    <property type="match status" value="1"/>
</dbReference>
<feature type="domain" description="Outer membrane protein beta-barrel" evidence="5">
    <location>
        <begin position="10"/>
        <end position="226"/>
    </location>
</feature>
<comment type="subcellular location">
    <subcellularLocation>
        <location evidence="1">Membrane</location>
    </subcellularLocation>
</comment>
<evidence type="ECO:0000259" key="5">
    <source>
        <dbReference type="Pfam" id="PF13505"/>
    </source>
</evidence>
<sequence>MRFSTILLAGAATMAAMPAMAQEERTWTGGYAGISAGLDFQGNDDNARINFDTNLDGNFNDTVRTTTNADAFSPGTCGGRALGPQPTGCRRDSDRLGYAGHVGYDVQFGNIVVGAVGEFGKSNIVDATSAYSTTPARYAFVRSMDWNAQGRLRAGYAIGDTLPYITGGAALARIDRGFETSNGANSFTQDRDRRNAWGYTAGGGVEQRVSDNFSIGVLYTYTSVKDDSPTVRVGPGTAPATNPFLLANAAGTDMRRSDDRFDWHSARVRASFRF</sequence>
<dbReference type="Pfam" id="PF13505">
    <property type="entry name" value="OMP_b-brl"/>
    <property type="match status" value="1"/>
</dbReference>